<proteinExistence type="predicted"/>
<sequence length="94" mass="10856">MKIVCYINSVVKRMKYFVTNKRFKMKIAMILLLIAAVVIAKDKHSKPHHAKVLKHGFYCDYDAECLVLCELQCSNVGEYICLEGSCYCQMLETK</sequence>
<dbReference type="AlphaFoldDB" id="A0A921ZCE3"/>
<name>A0A921ZCE3_MANSE</name>
<reference evidence="1" key="1">
    <citation type="journal article" date="2016" name="Insect Biochem. Mol. Biol.">
        <title>Multifaceted biological insights from a draft genome sequence of the tobacco hornworm moth, Manduca sexta.</title>
        <authorList>
            <person name="Kanost M.R."/>
            <person name="Arrese E.L."/>
            <person name="Cao X."/>
            <person name="Chen Y.R."/>
            <person name="Chellapilla S."/>
            <person name="Goldsmith M.R."/>
            <person name="Grosse-Wilde E."/>
            <person name="Heckel D.G."/>
            <person name="Herndon N."/>
            <person name="Jiang H."/>
            <person name="Papanicolaou A."/>
            <person name="Qu J."/>
            <person name="Soulages J.L."/>
            <person name="Vogel H."/>
            <person name="Walters J."/>
            <person name="Waterhouse R.M."/>
            <person name="Ahn S.J."/>
            <person name="Almeida F.C."/>
            <person name="An C."/>
            <person name="Aqrawi P."/>
            <person name="Bretschneider A."/>
            <person name="Bryant W.B."/>
            <person name="Bucks S."/>
            <person name="Chao H."/>
            <person name="Chevignon G."/>
            <person name="Christen J.M."/>
            <person name="Clarke D.F."/>
            <person name="Dittmer N.T."/>
            <person name="Ferguson L.C.F."/>
            <person name="Garavelou S."/>
            <person name="Gordon K.H.J."/>
            <person name="Gunaratna R.T."/>
            <person name="Han Y."/>
            <person name="Hauser F."/>
            <person name="He Y."/>
            <person name="Heidel-Fischer H."/>
            <person name="Hirsh A."/>
            <person name="Hu Y."/>
            <person name="Jiang H."/>
            <person name="Kalra D."/>
            <person name="Klinner C."/>
            <person name="Konig C."/>
            <person name="Kovar C."/>
            <person name="Kroll A.R."/>
            <person name="Kuwar S.S."/>
            <person name="Lee S.L."/>
            <person name="Lehman R."/>
            <person name="Li K."/>
            <person name="Li Z."/>
            <person name="Liang H."/>
            <person name="Lovelace S."/>
            <person name="Lu Z."/>
            <person name="Mansfield J.H."/>
            <person name="McCulloch K.J."/>
            <person name="Mathew T."/>
            <person name="Morton B."/>
            <person name="Muzny D.M."/>
            <person name="Neunemann D."/>
            <person name="Ongeri F."/>
            <person name="Pauchet Y."/>
            <person name="Pu L.L."/>
            <person name="Pyrousis I."/>
            <person name="Rao X.J."/>
            <person name="Redding A."/>
            <person name="Roesel C."/>
            <person name="Sanchez-Gracia A."/>
            <person name="Schaack S."/>
            <person name="Shukla A."/>
            <person name="Tetreau G."/>
            <person name="Wang Y."/>
            <person name="Xiong G.H."/>
            <person name="Traut W."/>
            <person name="Walsh T.K."/>
            <person name="Worley K.C."/>
            <person name="Wu D."/>
            <person name="Wu W."/>
            <person name="Wu Y.Q."/>
            <person name="Zhang X."/>
            <person name="Zou Z."/>
            <person name="Zucker H."/>
            <person name="Briscoe A.D."/>
            <person name="Burmester T."/>
            <person name="Clem R.J."/>
            <person name="Feyereisen R."/>
            <person name="Grimmelikhuijzen C.J.P."/>
            <person name="Hamodrakas S.J."/>
            <person name="Hansson B.S."/>
            <person name="Huguet E."/>
            <person name="Jermiin L.S."/>
            <person name="Lan Q."/>
            <person name="Lehman H.K."/>
            <person name="Lorenzen M."/>
            <person name="Merzendorfer H."/>
            <person name="Michalopoulos I."/>
            <person name="Morton D.B."/>
            <person name="Muthukrishnan S."/>
            <person name="Oakeshott J.G."/>
            <person name="Palmer W."/>
            <person name="Park Y."/>
            <person name="Passarelli A.L."/>
            <person name="Rozas J."/>
            <person name="Schwartz L.M."/>
            <person name="Smith W."/>
            <person name="Southgate A."/>
            <person name="Vilcinskas A."/>
            <person name="Vogt R."/>
            <person name="Wang P."/>
            <person name="Werren J."/>
            <person name="Yu X.Q."/>
            <person name="Zhou J.J."/>
            <person name="Brown S.J."/>
            <person name="Scherer S.E."/>
            <person name="Richards S."/>
            <person name="Blissard G.W."/>
        </authorList>
    </citation>
    <scope>NUCLEOTIDE SEQUENCE</scope>
</reference>
<accession>A0A921ZCE3</accession>
<gene>
    <name evidence="1" type="ORF">O3G_MSEX008863</name>
</gene>
<dbReference type="Proteomes" id="UP000791440">
    <property type="component" value="Unassembled WGS sequence"/>
</dbReference>
<keyword evidence="2" id="KW-1185">Reference proteome</keyword>
<evidence type="ECO:0000313" key="1">
    <source>
        <dbReference type="EMBL" id="KAG6454796.1"/>
    </source>
</evidence>
<organism evidence="1 2">
    <name type="scientific">Manduca sexta</name>
    <name type="common">Tobacco hawkmoth</name>
    <name type="synonym">Tobacco hornworm</name>
    <dbReference type="NCBI Taxonomy" id="7130"/>
    <lineage>
        <taxon>Eukaryota</taxon>
        <taxon>Metazoa</taxon>
        <taxon>Ecdysozoa</taxon>
        <taxon>Arthropoda</taxon>
        <taxon>Hexapoda</taxon>
        <taxon>Insecta</taxon>
        <taxon>Pterygota</taxon>
        <taxon>Neoptera</taxon>
        <taxon>Endopterygota</taxon>
        <taxon>Lepidoptera</taxon>
        <taxon>Glossata</taxon>
        <taxon>Ditrysia</taxon>
        <taxon>Bombycoidea</taxon>
        <taxon>Sphingidae</taxon>
        <taxon>Sphinginae</taxon>
        <taxon>Sphingini</taxon>
        <taxon>Manduca</taxon>
    </lineage>
</organism>
<evidence type="ECO:0000313" key="2">
    <source>
        <dbReference type="Proteomes" id="UP000791440"/>
    </source>
</evidence>
<dbReference type="EMBL" id="JH668475">
    <property type="protein sequence ID" value="KAG6454796.1"/>
    <property type="molecule type" value="Genomic_DNA"/>
</dbReference>
<comment type="caution">
    <text evidence="1">The sequence shown here is derived from an EMBL/GenBank/DDBJ whole genome shotgun (WGS) entry which is preliminary data.</text>
</comment>
<protein>
    <submittedName>
        <fullName evidence="1">Uncharacterized protein</fullName>
    </submittedName>
</protein>
<reference evidence="1" key="2">
    <citation type="submission" date="2020-12" db="EMBL/GenBank/DDBJ databases">
        <authorList>
            <person name="Kanost M."/>
        </authorList>
    </citation>
    <scope>NUCLEOTIDE SEQUENCE</scope>
</reference>